<dbReference type="Proteomes" id="UP000196531">
    <property type="component" value="Unassembled WGS sequence"/>
</dbReference>
<proteinExistence type="predicted"/>
<evidence type="ECO:0000259" key="1">
    <source>
        <dbReference type="SMART" id="SM00471"/>
    </source>
</evidence>
<feature type="domain" description="HD/PDEase" evidence="1">
    <location>
        <begin position="22"/>
        <end position="138"/>
    </location>
</feature>
<protein>
    <recommendedName>
        <fullName evidence="1">HD/PDEase domain-containing protein</fullName>
    </recommendedName>
</protein>
<dbReference type="Pfam" id="PF01966">
    <property type="entry name" value="HD"/>
    <property type="match status" value="1"/>
</dbReference>
<dbReference type="AlphaFoldDB" id="A0A1Y5FC84"/>
<dbReference type="Gene3D" id="1.10.3210.50">
    <property type="match status" value="1"/>
</dbReference>
<accession>A0A1Y5FC84</accession>
<reference evidence="3" key="1">
    <citation type="journal article" date="2017" name="Proc. Natl. Acad. Sci. U.S.A.">
        <title>Simulation of Deepwater Horizon oil plume reveals substrate specialization within a complex community of hydrocarbon-degraders.</title>
        <authorList>
            <person name="Hu P."/>
            <person name="Dubinsky E.A."/>
            <person name="Probst A.J."/>
            <person name="Wang J."/>
            <person name="Sieber C.M.K."/>
            <person name="Tom L.M."/>
            <person name="Gardinali P."/>
            <person name="Banfield J.F."/>
            <person name="Atlas R.M."/>
            <person name="Andersen G.L."/>
        </authorList>
    </citation>
    <scope>NUCLEOTIDE SEQUENCE [LARGE SCALE GENOMIC DNA]</scope>
</reference>
<name>A0A1Y5FC84_9BACT</name>
<dbReference type="EMBL" id="MAAO01000002">
    <property type="protein sequence ID" value="OUR99738.1"/>
    <property type="molecule type" value="Genomic_DNA"/>
</dbReference>
<dbReference type="InterPro" id="IPR006674">
    <property type="entry name" value="HD_domain"/>
</dbReference>
<gene>
    <name evidence="2" type="ORF">A9Q84_01560</name>
</gene>
<dbReference type="InterPro" id="IPR003607">
    <property type="entry name" value="HD/PDEase_dom"/>
</dbReference>
<dbReference type="PANTHER" id="PTHR33594">
    <property type="entry name" value="SUPERFAMILY HYDROLASE, PUTATIVE (AFU_ORTHOLOGUE AFUA_1G03035)-RELATED"/>
    <property type="match status" value="1"/>
</dbReference>
<dbReference type="SMART" id="SM00471">
    <property type="entry name" value="HDc"/>
    <property type="match status" value="1"/>
</dbReference>
<dbReference type="PANTHER" id="PTHR33594:SF1">
    <property type="entry name" value="HD_PDEASE DOMAIN-CONTAINING PROTEIN"/>
    <property type="match status" value="1"/>
</dbReference>
<evidence type="ECO:0000313" key="3">
    <source>
        <dbReference type="Proteomes" id="UP000196531"/>
    </source>
</evidence>
<sequence>MEDLKNWEERFINHLGKLTFSDSSHDLHHFKRVWNLSQKICDESCDKLVLLAASYFHDIVSFPKNHPDRSISSIRAAEKTMEILGEMNFPKDKLPGVFHAIEAHSYSANIETTTMEARVIQDADRMESLGSIGLARTFYVSGLMGSSLFESNDPFAKKRELDDKSFAVDHFYVKLLKLQDLMKTEKGRELAKKRTLVMTDFLDQLKEELFV</sequence>
<evidence type="ECO:0000313" key="2">
    <source>
        <dbReference type="EMBL" id="OUR99738.1"/>
    </source>
</evidence>
<comment type="caution">
    <text evidence="2">The sequence shown here is derived from an EMBL/GenBank/DDBJ whole genome shotgun (WGS) entry which is preliminary data.</text>
</comment>
<organism evidence="2 3">
    <name type="scientific">Halobacteriovorax marinus</name>
    <dbReference type="NCBI Taxonomy" id="97084"/>
    <lineage>
        <taxon>Bacteria</taxon>
        <taxon>Pseudomonadati</taxon>
        <taxon>Bdellovibrionota</taxon>
        <taxon>Bacteriovoracia</taxon>
        <taxon>Bacteriovoracales</taxon>
        <taxon>Halobacteriovoraceae</taxon>
        <taxon>Halobacteriovorax</taxon>
    </lineage>
</organism>
<dbReference type="CDD" id="cd00077">
    <property type="entry name" value="HDc"/>
    <property type="match status" value="1"/>
</dbReference>
<dbReference type="SUPFAM" id="SSF109604">
    <property type="entry name" value="HD-domain/PDEase-like"/>
    <property type="match status" value="1"/>
</dbReference>